<dbReference type="GO" id="GO:0016301">
    <property type="term" value="F:kinase activity"/>
    <property type="evidence" value="ECO:0007669"/>
    <property type="project" value="UniProtKB-KW"/>
</dbReference>
<accession>A0A2U1KG10</accession>
<keyword evidence="3" id="KW-1185">Reference proteome</keyword>
<proteinExistence type="predicted"/>
<sequence length="112" mass="11150">MVQLQDSLPLVLITTCSINRVFAYEGYPRTVDYSAIVLWVLKTTYLIAEAIAAKSTAIAGICVRAAASSRGVVALGATVAAAGLTVAAVGAAVAGGVAAEKGGGKDAPTAKL</sequence>
<keyword evidence="1" id="KW-1133">Transmembrane helix</keyword>
<keyword evidence="2" id="KW-0808">Transferase</keyword>
<gene>
    <name evidence="2" type="ORF">CTI12_AA595710</name>
</gene>
<keyword evidence="2" id="KW-0418">Kinase</keyword>
<name>A0A2U1KG10_ARTAN</name>
<keyword evidence="1" id="KW-0472">Membrane</keyword>
<keyword evidence="1" id="KW-0812">Transmembrane</keyword>
<evidence type="ECO:0000313" key="3">
    <source>
        <dbReference type="Proteomes" id="UP000245207"/>
    </source>
</evidence>
<organism evidence="2 3">
    <name type="scientific">Artemisia annua</name>
    <name type="common">Sweet wormwood</name>
    <dbReference type="NCBI Taxonomy" id="35608"/>
    <lineage>
        <taxon>Eukaryota</taxon>
        <taxon>Viridiplantae</taxon>
        <taxon>Streptophyta</taxon>
        <taxon>Embryophyta</taxon>
        <taxon>Tracheophyta</taxon>
        <taxon>Spermatophyta</taxon>
        <taxon>Magnoliopsida</taxon>
        <taxon>eudicotyledons</taxon>
        <taxon>Gunneridae</taxon>
        <taxon>Pentapetalae</taxon>
        <taxon>asterids</taxon>
        <taxon>campanulids</taxon>
        <taxon>Asterales</taxon>
        <taxon>Asteraceae</taxon>
        <taxon>Asteroideae</taxon>
        <taxon>Anthemideae</taxon>
        <taxon>Artemisiinae</taxon>
        <taxon>Artemisia</taxon>
    </lineage>
</organism>
<evidence type="ECO:0000256" key="1">
    <source>
        <dbReference type="SAM" id="Phobius"/>
    </source>
</evidence>
<protein>
    <submittedName>
        <fullName evidence="2">Snf1-related protein kinase regulatory subunit gamma-1-like protein</fullName>
    </submittedName>
</protein>
<feature type="transmembrane region" description="Helical" evidence="1">
    <location>
        <begin position="33"/>
        <end position="52"/>
    </location>
</feature>
<comment type="caution">
    <text evidence="2">The sequence shown here is derived from an EMBL/GenBank/DDBJ whole genome shotgun (WGS) entry which is preliminary data.</text>
</comment>
<evidence type="ECO:0000313" key="2">
    <source>
        <dbReference type="EMBL" id="PWA35702.1"/>
    </source>
</evidence>
<dbReference type="EMBL" id="PKPP01019547">
    <property type="protein sequence ID" value="PWA35702.1"/>
    <property type="molecule type" value="Genomic_DNA"/>
</dbReference>
<reference evidence="2 3" key="1">
    <citation type="journal article" date="2018" name="Mol. Plant">
        <title>The genome of Artemisia annua provides insight into the evolution of Asteraceae family and artemisinin biosynthesis.</title>
        <authorList>
            <person name="Shen Q."/>
            <person name="Zhang L."/>
            <person name="Liao Z."/>
            <person name="Wang S."/>
            <person name="Yan T."/>
            <person name="Shi P."/>
            <person name="Liu M."/>
            <person name="Fu X."/>
            <person name="Pan Q."/>
            <person name="Wang Y."/>
            <person name="Lv Z."/>
            <person name="Lu X."/>
            <person name="Zhang F."/>
            <person name="Jiang W."/>
            <person name="Ma Y."/>
            <person name="Chen M."/>
            <person name="Hao X."/>
            <person name="Li L."/>
            <person name="Tang Y."/>
            <person name="Lv G."/>
            <person name="Zhou Y."/>
            <person name="Sun X."/>
            <person name="Brodelius P.E."/>
            <person name="Rose J.K.C."/>
            <person name="Tang K."/>
        </authorList>
    </citation>
    <scope>NUCLEOTIDE SEQUENCE [LARGE SCALE GENOMIC DNA]</scope>
    <source>
        <strain evidence="3">cv. Huhao1</strain>
        <tissue evidence="2">Leaf</tissue>
    </source>
</reference>
<dbReference type="Proteomes" id="UP000245207">
    <property type="component" value="Unassembled WGS sequence"/>
</dbReference>
<feature type="transmembrane region" description="Helical" evidence="1">
    <location>
        <begin position="72"/>
        <end position="99"/>
    </location>
</feature>
<dbReference type="STRING" id="35608.A0A2U1KG10"/>
<dbReference type="AlphaFoldDB" id="A0A2U1KG10"/>